<proteinExistence type="predicted"/>
<dbReference type="SMART" id="SM00014">
    <property type="entry name" value="acidPPc"/>
    <property type="match status" value="1"/>
</dbReference>
<dbReference type="Gene3D" id="1.20.144.10">
    <property type="entry name" value="Phosphatidic acid phosphatase type 2/haloperoxidase"/>
    <property type="match status" value="1"/>
</dbReference>
<dbReference type="EMBL" id="JANYMP010000031">
    <property type="protein sequence ID" value="MCS7483337.1"/>
    <property type="molecule type" value="Genomic_DNA"/>
</dbReference>
<feature type="transmembrane region" description="Helical" evidence="1">
    <location>
        <begin position="157"/>
        <end position="177"/>
    </location>
</feature>
<name>A0A9X2VW85_9PSEU</name>
<keyword evidence="4" id="KW-1185">Reference proteome</keyword>
<accession>A0A9X2VW85</accession>
<feature type="transmembrane region" description="Helical" evidence="1">
    <location>
        <begin position="65"/>
        <end position="86"/>
    </location>
</feature>
<dbReference type="InterPro" id="IPR000326">
    <property type="entry name" value="PAP2/HPO"/>
</dbReference>
<gene>
    <name evidence="3" type="ORF">NZH93_41380</name>
</gene>
<feature type="transmembrane region" description="Helical" evidence="1">
    <location>
        <begin position="183"/>
        <end position="202"/>
    </location>
</feature>
<evidence type="ECO:0000313" key="4">
    <source>
        <dbReference type="Proteomes" id="UP001141259"/>
    </source>
</evidence>
<protein>
    <submittedName>
        <fullName evidence="3">Phosphatase PAP2 family protein</fullName>
    </submittedName>
</protein>
<keyword evidence="1" id="KW-1133">Transmembrane helix</keyword>
<feature type="transmembrane region" description="Helical" evidence="1">
    <location>
        <begin position="133"/>
        <end position="152"/>
    </location>
</feature>
<dbReference type="InterPro" id="IPR036938">
    <property type="entry name" value="PAP2/HPO_sf"/>
</dbReference>
<organism evidence="3 4">
    <name type="scientific">Umezawaea endophytica</name>
    <dbReference type="NCBI Taxonomy" id="1654476"/>
    <lineage>
        <taxon>Bacteria</taxon>
        <taxon>Bacillati</taxon>
        <taxon>Actinomycetota</taxon>
        <taxon>Actinomycetes</taxon>
        <taxon>Pseudonocardiales</taxon>
        <taxon>Pseudonocardiaceae</taxon>
        <taxon>Umezawaea</taxon>
    </lineage>
</organism>
<dbReference type="Proteomes" id="UP001141259">
    <property type="component" value="Unassembled WGS sequence"/>
</dbReference>
<comment type="caution">
    <text evidence="3">The sequence shown here is derived from an EMBL/GenBank/DDBJ whole genome shotgun (WGS) entry which is preliminary data.</text>
</comment>
<keyword evidence="1" id="KW-0812">Transmembrane</keyword>
<dbReference type="Pfam" id="PF01569">
    <property type="entry name" value="PAP2"/>
    <property type="match status" value="1"/>
</dbReference>
<feature type="domain" description="Phosphatidic acid phosphatase type 2/haloperoxidase" evidence="2">
    <location>
        <begin position="95"/>
        <end position="198"/>
    </location>
</feature>
<evidence type="ECO:0000256" key="1">
    <source>
        <dbReference type="SAM" id="Phobius"/>
    </source>
</evidence>
<dbReference type="RefSeq" id="WP_259628797.1">
    <property type="nucleotide sequence ID" value="NZ_JANYMP010000031.1"/>
</dbReference>
<dbReference type="AlphaFoldDB" id="A0A9X2VW85"/>
<evidence type="ECO:0000259" key="2">
    <source>
        <dbReference type="SMART" id="SM00014"/>
    </source>
</evidence>
<reference evidence="3" key="1">
    <citation type="submission" date="2022-08" db="EMBL/GenBank/DDBJ databases">
        <authorList>
            <person name="Tistechok S."/>
            <person name="Samborskyy M."/>
            <person name="Roman I."/>
        </authorList>
    </citation>
    <scope>NUCLEOTIDE SEQUENCE</scope>
    <source>
        <strain evidence="3">DSM 103496</strain>
    </source>
</reference>
<dbReference type="SUPFAM" id="SSF48317">
    <property type="entry name" value="Acid phosphatase/Vanadium-dependent haloperoxidase"/>
    <property type="match status" value="1"/>
</dbReference>
<keyword evidence="1" id="KW-0472">Membrane</keyword>
<sequence>MPTPVLDRTSTGRRFLVAAVVCLFALGLTCAVFVGTPFGQAFDSALLPLSERGASYEQDSALLEPAKAVLSVFGDRVVLAVVLLVVVLLSRRLWTSVAAVGVVLGSVATARVLKEVVVRPDLDVVGSSTHNSFPSGHVAVATALLLAFALVLPRWWVLVPGAVVVVVVAASTMITGWHRLSDLVGGALVAAVLYCLAATALADDPAPVDS</sequence>
<evidence type="ECO:0000313" key="3">
    <source>
        <dbReference type="EMBL" id="MCS7483337.1"/>
    </source>
</evidence>